<feature type="chain" id="PRO_5003840598" description="TNFR-Cys domain-containing protein" evidence="2">
    <location>
        <begin position="21"/>
        <end position="471"/>
    </location>
</feature>
<evidence type="ECO:0000313" key="4">
    <source>
        <dbReference type="Proteomes" id="UP000266841"/>
    </source>
</evidence>
<protein>
    <recommendedName>
        <fullName evidence="5">TNFR-Cys domain-containing protein</fullName>
    </recommendedName>
</protein>
<evidence type="ECO:0000256" key="1">
    <source>
        <dbReference type="SAM" id="MobiDB-lite"/>
    </source>
</evidence>
<dbReference type="AlphaFoldDB" id="K0T329"/>
<accession>K0T329</accession>
<keyword evidence="2" id="KW-0732">Signal</keyword>
<comment type="caution">
    <text evidence="3">The sequence shown here is derived from an EMBL/GenBank/DDBJ whole genome shotgun (WGS) entry which is preliminary data.</text>
</comment>
<evidence type="ECO:0000313" key="3">
    <source>
        <dbReference type="EMBL" id="EJK67691.1"/>
    </source>
</evidence>
<dbReference type="OMA" id="ENTCISA"/>
<evidence type="ECO:0008006" key="5">
    <source>
        <dbReference type="Google" id="ProtNLM"/>
    </source>
</evidence>
<dbReference type="EMBL" id="AGNL01012775">
    <property type="protein sequence ID" value="EJK67691.1"/>
    <property type="molecule type" value="Genomic_DNA"/>
</dbReference>
<organism evidence="3 4">
    <name type="scientific">Thalassiosira oceanica</name>
    <name type="common">Marine diatom</name>
    <dbReference type="NCBI Taxonomy" id="159749"/>
    <lineage>
        <taxon>Eukaryota</taxon>
        <taxon>Sar</taxon>
        <taxon>Stramenopiles</taxon>
        <taxon>Ochrophyta</taxon>
        <taxon>Bacillariophyta</taxon>
        <taxon>Coscinodiscophyceae</taxon>
        <taxon>Thalassiosirophycidae</taxon>
        <taxon>Thalassiosirales</taxon>
        <taxon>Thalassiosiraceae</taxon>
        <taxon>Thalassiosira</taxon>
    </lineage>
</organism>
<dbReference type="OrthoDB" id="4567474at2759"/>
<feature type="region of interest" description="Disordered" evidence="1">
    <location>
        <begin position="20"/>
        <end position="39"/>
    </location>
</feature>
<name>K0T329_THAOC</name>
<proteinExistence type="predicted"/>
<keyword evidence="4" id="KW-1185">Reference proteome</keyword>
<evidence type="ECO:0000256" key="2">
    <source>
        <dbReference type="SAM" id="SignalP"/>
    </source>
</evidence>
<dbReference type="Proteomes" id="UP000266841">
    <property type="component" value="Unassembled WGS sequence"/>
</dbReference>
<reference evidence="3 4" key="1">
    <citation type="journal article" date="2012" name="Genome Biol.">
        <title>Genome and low-iron response of an oceanic diatom adapted to chronic iron limitation.</title>
        <authorList>
            <person name="Lommer M."/>
            <person name="Specht M."/>
            <person name="Roy A.S."/>
            <person name="Kraemer L."/>
            <person name="Andreson R."/>
            <person name="Gutowska M.A."/>
            <person name="Wolf J."/>
            <person name="Bergner S.V."/>
            <person name="Schilhabel M.B."/>
            <person name="Klostermeier U.C."/>
            <person name="Beiko R.G."/>
            <person name="Rosenstiel P."/>
            <person name="Hippler M."/>
            <person name="Laroche J."/>
        </authorList>
    </citation>
    <scope>NUCLEOTIDE SEQUENCE [LARGE SCALE GENOMIC DNA]</scope>
    <source>
        <strain evidence="3 4">CCMP1005</strain>
    </source>
</reference>
<sequence length="471" mass="49027">MRTIMKLSLLLLSIPTLLSGSPAERDTPSSSSGSRADGQLRGLRLNRRKKAHMKLELTLEVPGDEGGNKSERSGPDECQGCKAGDDFCHATEDGYCGEGYECCNGSCGICVVPGDYCIALACPTCDEIECGCENPICTCNDERCGCTGESVCGGTQFSGSVCSGCKAGQVGCDQSVDGYCGEDYECCNDSCGTCVKPGGSCTEEGCYPELEECSGCKAGDEGCDADKDGYCMTGLECCNDSCGKCVEKGMFCTEEHCATGTGEGGNSTSQADFCSGCRVGMKGCDADTNEYCAEGLKCCNDSCGACIEPGSGFGCNKMLCRPCDPSYGNCVDSVEGVCVNVQDPSSGKCVDSVEGVCKDVHSCLVDPCDFPDACNEGETCTSNFCGGCNKVCTQDATKTGEEKTGAECSGCKAGDEGCDKDKGGYCMEGLDCCNDSCGMCLEKGMFCSQQYCPPEKEKSEAVIFDLGGRNI</sequence>
<feature type="signal peptide" evidence="2">
    <location>
        <begin position="1"/>
        <end position="20"/>
    </location>
</feature>
<dbReference type="eggNOG" id="ENOG502SUWW">
    <property type="taxonomic scope" value="Eukaryota"/>
</dbReference>
<gene>
    <name evidence="3" type="ORF">THAOC_11243</name>
</gene>